<accession>A0A2Z3I065</accession>
<dbReference type="Gene3D" id="2.40.30.170">
    <property type="match status" value="1"/>
</dbReference>
<dbReference type="PANTHER" id="PTHR30469:SF16">
    <property type="entry name" value="HAE1 FAMILY EFFLUX PUMP MFP COMPONENT"/>
    <property type="match status" value="1"/>
</dbReference>
<dbReference type="FunFam" id="2.40.30.170:FF:000010">
    <property type="entry name" value="Efflux RND transporter periplasmic adaptor subunit"/>
    <property type="match status" value="1"/>
</dbReference>
<dbReference type="SUPFAM" id="SSF111369">
    <property type="entry name" value="HlyD-like secretion proteins"/>
    <property type="match status" value="1"/>
</dbReference>
<dbReference type="Proteomes" id="UP000247763">
    <property type="component" value="Chromosome"/>
</dbReference>
<feature type="region of interest" description="Disordered" evidence="2">
    <location>
        <begin position="350"/>
        <end position="375"/>
    </location>
</feature>
<dbReference type="Gene3D" id="2.40.420.20">
    <property type="match status" value="1"/>
</dbReference>
<dbReference type="InterPro" id="IPR058792">
    <property type="entry name" value="Beta-barrel_RND_2"/>
</dbReference>
<dbReference type="EMBL" id="CP029479">
    <property type="protein sequence ID" value="AWM78740.1"/>
    <property type="molecule type" value="Genomic_DNA"/>
</dbReference>
<dbReference type="PANTHER" id="PTHR30469">
    <property type="entry name" value="MULTIDRUG RESISTANCE PROTEIN MDTA"/>
    <property type="match status" value="1"/>
</dbReference>
<feature type="domain" description="YknX-like C-terminal permuted SH3-like" evidence="4">
    <location>
        <begin position="283"/>
        <end position="354"/>
    </location>
</feature>
<feature type="compositionally biased region" description="Low complexity" evidence="2">
    <location>
        <begin position="17"/>
        <end position="27"/>
    </location>
</feature>
<evidence type="ECO:0000259" key="3">
    <source>
        <dbReference type="Pfam" id="PF25954"/>
    </source>
</evidence>
<sequence>MLVAGGLKLFSGGKGDASGSPQAAAAGGKPGKGRGGPGGPRGEVPQVSLVSPGNRTFTERLELLGVAKGRQSVTLSAATTQLVSRVLFTPGQRVAKGQVLVELKTTEQDAALAQARAREVQARRAYERWRTLGEQGYASVAAVDQYDAAWKSARADVGAAEARLGDRVIRAPFSGVVGLSDIAPGAIINPGAAIVTLDDLSAVRVDFQVPDRFLSAVKEGQALTATVDAWPGARFEGRIIRLDTRIDERTRALTARSEFASPEGKLKPGMMLRVGVSQGVRTALALPESAVAVQGEGASVFVVVEEAGRMSVQQKPVVAGLRQDGWVEILEGVTPADRVVADGLNRIQSGQTVRPAGAPPTAGGQGGGAAPRRAG</sequence>
<dbReference type="AlphaFoldDB" id="A0A2Z3I065"/>
<proteinExistence type="inferred from homology"/>
<dbReference type="Pfam" id="PF25989">
    <property type="entry name" value="YknX_C"/>
    <property type="match status" value="1"/>
</dbReference>
<dbReference type="InterPro" id="IPR006143">
    <property type="entry name" value="RND_pump_MFP"/>
</dbReference>
<comment type="similarity">
    <text evidence="1">Belongs to the membrane fusion protein (MFP) (TC 8.A.1) family.</text>
</comment>
<evidence type="ECO:0000313" key="5">
    <source>
        <dbReference type="EMBL" id="AWM78740.1"/>
    </source>
</evidence>
<gene>
    <name evidence="5" type="ORF">HYN04_05275</name>
</gene>
<reference evidence="6" key="1">
    <citation type="submission" date="2018-05" db="EMBL/GenBank/DDBJ databases">
        <title>Genome sequencing of Phenylobacterium sp. HYN0004.</title>
        <authorList>
            <person name="Yi H."/>
            <person name="Baek C."/>
        </authorList>
    </citation>
    <scope>NUCLEOTIDE SEQUENCE [LARGE SCALE GENOMIC DNA]</scope>
    <source>
        <strain evidence="6">HYN0004</strain>
    </source>
</reference>
<dbReference type="NCBIfam" id="TIGR01730">
    <property type="entry name" value="RND_mfp"/>
    <property type="match status" value="1"/>
</dbReference>
<feature type="region of interest" description="Disordered" evidence="2">
    <location>
        <begin position="13"/>
        <end position="47"/>
    </location>
</feature>
<dbReference type="OrthoDB" id="9806939at2"/>
<dbReference type="KEGG" id="phb:HYN04_05275"/>
<organism evidence="5 6">
    <name type="scientific">Phenylobacterium parvum</name>
    <dbReference type="NCBI Taxonomy" id="2201350"/>
    <lineage>
        <taxon>Bacteria</taxon>
        <taxon>Pseudomonadati</taxon>
        <taxon>Pseudomonadota</taxon>
        <taxon>Alphaproteobacteria</taxon>
        <taxon>Caulobacterales</taxon>
        <taxon>Caulobacteraceae</taxon>
        <taxon>Phenylobacterium</taxon>
    </lineage>
</organism>
<dbReference type="Gene3D" id="2.40.50.100">
    <property type="match status" value="1"/>
</dbReference>
<keyword evidence="6" id="KW-1185">Reference proteome</keyword>
<evidence type="ECO:0000259" key="4">
    <source>
        <dbReference type="Pfam" id="PF25989"/>
    </source>
</evidence>
<dbReference type="InterPro" id="IPR058637">
    <property type="entry name" value="YknX-like_C"/>
</dbReference>
<name>A0A2Z3I065_9CAUL</name>
<dbReference type="Pfam" id="PF25954">
    <property type="entry name" value="Beta-barrel_RND_2"/>
    <property type="match status" value="1"/>
</dbReference>
<evidence type="ECO:0000256" key="1">
    <source>
        <dbReference type="ARBA" id="ARBA00009477"/>
    </source>
</evidence>
<feature type="domain" description="CusB-like beta-barrel" evidence="3">
    <location>
        <begin position="205"/>
        <end position="277"/>
    </location>
</feature>
<protein>
    <submittedName>
        <fullName evidence="5">Efflux transporter periplasmic adaptor subunit</fullName>
    </submittedName>
</protein>
<dbReference type="Gene3D" id="1.10.287.470">
    <property type="entry name" value="Helix hairpin bin"/>
    <property type="match status" value="1"/>
</dbReference>
<evidence type="ECO:0000313" key="6">
    <source>
        <dbReference type="Proteomes" id="UP000247763"/>
    </source>
</evidence>
<feature type="compositionally biased region" description="Gly residues" evidence="2">
    <location>
        <begin position="28"/>
        <end position="41"/>
    </location>
</feature>
<dbReference type="GO" id="GO:0015562">
    <property type="term" value="F:efflux transmembrane transporter activity"/>
    <property type="evidence" value="ECO:0007669"/>
    <property type="project" value="TreeGrafter"/>
</dbReference>
<evidence type="ECO:0000256" key="2">
    <source>
        <dbReference type="SAM" id="MobiDB-lite"/>
    </source>
</evidence>
<dbReference type="GO" id="GO:1990281">
    <property type="term" value="C:efflux pump complex"/>
    <property type="evidence" value="ECO:0007669"/>
    <property type="project" value="TreeGrafter"/>
</dbReference>